<keyword evidence="5" id="KW-0808">Transferase</keyword>
<dbReference type="GO" id="GO:0009401">
    <property type="term" value="P:phosphoenolpyruvate-dependent sugar phosphotransferase system"/>
    <property type="evidence" value="ECO:0007669"/>
    <property type="project" value="UniProtKB-KW"/>
</dbReference>
<dbReference type="InterPro" id="IPR018113">
    <property type="entry name" value="PTrfase_EIIB_Cys"/>
</dbReference>
<feature type="domain" description="PTS EIIB type-1" evidence="14">
    <location>
        <begin position="177"/>
        <end position="259"/>
    </location>
</feature>
<evidence type="ECO:0000313" key="16">
    <source>
        <dbReference type="EMBL" id="AVP49105.1"/>
    </source>
</evidence>
<evidence type="ECO:0000256" key="7">
    <source>
        <dbReference type="ARBA" id="ARBA00022692"/>
    </source>
</evidence>
<dbReference type="EMBL" id="CP027019">
    <property type="protein sequence ID" value="AVP49105.1"/>
    <property type="molecule type" value="Genomic_DNA"/>
</dbReference>
<dbReference type="SUPFAM" id="SSF51261">
    <property type="entry name" value="Duplicated hybrid motif"/>
    <property type="match status" value="1"/>
</dbReference>
<comment type="subcellular location">
    <subcellularLocation>
        <location evidence="1">Cell membrane</location>
        <topology evidence="1">Multi-pass membrane protein</topology>
    </subcellularLocation>
</comment>
<feature type="transmembrane region" description="Helical" evidence="12">
    <location>
        <begin position="619"/>
        <end position="642"/>
    </location>
</feature>
<evidence type="ECO:0000259" key="14">
    <source>
        <dbReference type="PROSITE" id="PS51098"/>
    </source>
</evidence>
<dbReference type="PROSITE" id="PS01035">
    <property type="entry name" value="PTS_EIIB_TYPE_1_CYS"/>
    <property type="match status" value="1"/>
</dbReference>
<dbReference type="GO" id="GO:0008982">
    <property type="term" value="F:protein-N(PI)-phosphohistidine-sugar phosphotransferase activity"/>
    <property type="evidence" value="ECO:0007669"/>
    <property type="project" value="InterPro"/>
</dbReference>
<evidence type="ECO:0000313" key="17">
    <source>
        <dbReference type="Proteomes" id="UP000239250"/>
    </source>
</evidence>
<dbReference type="Pfam" id="PF02378">
    <property type="entry name" value="PTS_EIIC"/>
    <property type="match status" value="1"/>
</dbReference>
<keyword evidence="7 12" id="KW-0812">Transmembrane</keyword>
<dbReference type="Pfam" id="PF00367">
    <property type="entry name" value="PTS_EIIB"/>
    <property type="match status" value="1"/>
</dbReference>
<dbReference type="InterPro" id="IPR003352">
    <property type="entry name" value="PTS_EIIC"/>
</dbReference>
<evidence type="ECO:0000256" key="9">
    <source>
        <dbReference type="ARBA" id="ARBA00022989"/>
    </source>
</evidence>
<dbReference type="GO" id="GO:0016301">
    <property type="term" value="F:kinase activity"/>
    <property type="evidence" value="ECO:0007669"/>
    <property type="project" value="UniProtKB-KW"/>
</dbReference>
<evidence type="ECO:0000256" key="12">
    <source>
        <dbReference type="SAM" id="Phobius"/>
    </source>
</evidence>
<keyword evidence="8" id="KW-0418">Kinase</keyword>
<evidence type="ECO:0000256" key="6">
    <source>
        <dbReference type="ARBA" id="ARBA00022683"/>
    </source>
</evidence>
<evidence type="ECO:0000256" key="11">
    <source>
        <dbReference type="PROSITE-ProRule" id="PRU00421"/>
    </source>
</evidence>
<keyword evidence="9 12" id="KW-1133">Transmembrane helix</keyword>
<evidence type="ECO:0000256" key="2">
    <source>
        <dbReference type="ARBA" id="ARBA00022448"/>
    </source>
</evidence>
<proteinExistence type="predicted"/>
<dbReference type="PROSITE" id="PS51093">
    <property type="entry name" value="PTS_EIIA_TYPE_1"/>
    <property type="match status" value="1"/>
</dbReference>
<dbReference type="InterPro" id="IPR011055">
    <property type="entry name" value="Dup_hybrid_motif"/>
</dbReference>
<organism evidence="16 17">
    <name type="scientific">Williamsoniiplasma luminosum</name>
    <dbReference type="NCBI Taxonomy" id="214888"/>
    <lineage>
        <taxon>Bacteria</taxon>
        <taxon>Bacillati</taxon>
        <taxon>Mycoplasmatota</taxon>
        <taxon>Mollicutes</taxon>
        <taxon>Entomoplasmatales</taxon>
        <taxon>Williamsoniiplasma</taxon>
    </lineage>
</organism>
<dbReference type="InterPro" id="IPR001127">
    <property type="entry name" value="PTS_EIIA_1_perm"/>
</dbReference>
<dbReference type="InterPro" id="IPR013013">
    <property type="entry name" value="PTS_EIIC_1"/>
</dbReference>
<keyword evidence="6" id="KW-0598">Phosphotransferase system</keyword>
<dbReference type="Pfam" id="PF00358">
    <property type="entry name" value="PTS_EIIA_1"/>
    <property type="match status" value="1"/>
</dbReference>
<dbReference type="RefSeq" id="WP_303662449.1">
    <property type="nucleotide sequence ID" value="NZ_CP027019.1"/>
</dbReference>
<feature type="domain" description="PTS EIIA type-1" evidence="13">
    <location>
        <begin position="22"/>
        <end position="126"/>
    </location>
</feature>
<dbReference type="AlphaFoldDB" id="A0A2S0NJC6"/>
<dbReference type="Proteomes" id="UP000239250">
    <property type="component" value="Chromosome"/>
</dbReference>
<keyword evidence="10 12" id="KW-0472">Membrane</keyword>
<feature type="transmembrane region" description="Helical" evidence="12">
    <location>
        <begin position="359"/>
        <end position="378"/>
    </location>
</feature>
<feature type="transmembrane region" description="Helical" evidence="12">
    <location>
        <begin position="454"/>
        <end position="476"/>
    </location>
</feature>
<feature type="transmembrane region" description="Helical" evidence="12">
    <location>
        <begin position="281"/>
        <end position="304"/>
    </location>
</feature>
<dbReference type="GO" id="GO:0005886">
    <property type="term" value="C:plasma membrane"/>
    <property type="evidence" value="ECO:0007669"/>
    <property type="project" value="UniProtKB-SubCell"/>
</dbReference>
<dbReference type="PROSITE" id="PS00371">
    <property type="entry name" value="PTS_EIIA_TYPE_1_HIS"/>
    <property type="match status" value="1"/>
</dbReference>
<evidence type="ECO:0008006" key="18">
    <source>
        <dbReference type="Google" id="ProtNLM"/>
    </source>
</evidence>
<dbReference type="InterPro" id="IPR001996">
    <property type="entry name" value="PTS_IIB_1"/>
</dbReference>
<dbReference type="PANTHER" id="PTHR30175:SF1">
    <property type="entry name" value="PTS SYSTEM ARBUTIN-, CELLOBIOSE-, AND SALICIN-SPECIFIC EIIBC COMPONENT-RELATED"/>
    <property type="match status" value="1"/>
</dbReference>
<dbReference type="Gene3D" id="2.70.70.10">
    <property type="entry name" value="Glucose Permease (Domain IIA)"/>
    <property type="match status" value="1"/>
</dbReference>
<gene>
    <name evidence="16" type="ORF">C5T88_00700</name>
</gene>
<dbReference type="InterPro" id="IPR036878">
    <property type="entry name" value="Glu_permease_IIB"/>
</dbReference>
<dbReference type="PROSITE" id="PS51098">
    <property type="entry name" value="PTS_EIIB_TYPE_1"/>
    <property type="match status" value="1"/>
</dbReference>
<name>A0A2S0NJC6_9MOLU</name>
<evidence type="ECO:0000259" key="13">
    <source>
        <dbReference type="PROSITE" id="PS51093"/>
    </source>
</evidence>
<evidence type="ECO:0000259" key="15">
    <source>
        <dbReference type="PROSITE" id="PS51103"/>
    </source>
</evidence>
<accession>A0A2S0NJC6</accession>
<keyword evidence="2" id="KW-0813">Transport</keyword>
<feature type="transmembrane region" description="Helical" evidence="12">
    <location>
        <begin position="324"/>
        <end position="347"/>
    </location>
</feature>
<evidence type="ECO:0000256" key="10">
    <source>
        <dbReference type="ARBA" id="ARBA00023136"/>
    </source>
</evidence>
<dbReference type="PANTHER" id="PTHR30175">
    <property type="entry name" value="PHOSPHOTRANSFERASE SYSTEM TRANSPORT PROTEIN"/>
    <property type="match status" value="1"/>
</dbReference>
<evidence type="ECO:0000256" key="8">
    <source>
        <dbReference type="ARBA" id="ARBA00022777"/>
    </source>
</evidence>
<dbReference type="SUPFAM" id="SSF55604">
    <property type="entry name" value="Glucose permease domain IIB"/>
    <property type="match status" value="1"/>
</dbReference>
<feature type="transmembrane region" description="Helical" evidence="12">
    <location>
        <begin position="532"/>
        <end position="553"/>
    </location>
</feature>
<feature type="transmembrane region" description="Helical" evidence="12">
    <location>
        <begin position="648"/>
        <end position="670"/>
    </location>
</feature>
<keyword evidence="3" id="KW-1003">Cell membrane</keyword>
<dbReference type="PROSITE" id="PS51103">
    <property type="entry name" value="PTS_EIIC_TYPE_1"/>
    <property type="match status" value="1"/>
</dbReference>
<protein>
    <recommendedName>
        <fullName evidence="18">PTS system, beta-glucoside-specific IIABC component</fullName>
    </recommendedName>
</protein>
<dbReference type="NCBIfam" id="TIGR00830">
    <property type="entry name" value="PTBA"/>
    <property type="match status" value="1"/>
</dbReference>
<feature type="active site" description="Phosphocysteine intermediate; for EIIB activity" evidence="11">
    <location>
        <position position="199"/>
    </location>
</feature>
<dbReference type="GO" id="GO:0090563">
    <property type="term" value="F:protein-phosphocysteine-sugar phosphotransferase activity"/>
    <property type="evidence" value="ECO:0007669"/>
    <property type="project" value="TreeGrafter"/>
</dbReference>
<evidence type="ECO:0000256" key="3">
    <source>
        <dbReference type="ARBA" id="ARBA00022475"/>
    </source>
</evidence>
<reference evidence="17" key="1">
    <citation type="submission" date="2018-02" db="EMBL/GenBank/DDBJ databases">
        <title>Firefly genomes illuminate parallel origins of bioluminescence in beetles.</title>
        <authorList>
            <person name="Fallon T.R."/>
            <person name="Lower S.E.S."/>
            <person name="Behringer M."/>
            <person name="Weng J.-K."/>
        </authorList>
    </citation>
    <scope>NUCLEOTIDE SEQUENCE [LARGE SCALE GENOMIC DNA]</scope>
</reference>
<dbReference type="CDD" id="cd00212">
    <property type="entry name" value="PTS_IIB_glc"/>
    <property type="match status" value="1"/>
</dbReference>
<keyword evidence="4" id="KW-0762">Sugar transport</keyword>
<feature type="transmembrane region" description="Helical" evidence="12">
    <location>
        <begin position="496"/>
        <end position="520"/>
    </location>
</feature>
<sequence>MKKIKIYAPVDGEIDLIENLHDGIFSEKMLGDGFFIKPKNNEFYSPIDQGKISLIADTKHAFFFEVEGVNILMHIGLDTVGLDGKPFDVKTKINQDVDLTTKIVNADLDMIEKSGLSTVCPIMIDGIGKDFEFKLLNQNKNVKQGDLIGEFSLIKNEVKNKTKPNFLEFFEGDNTYRRIGKKLNKLVGGPSNYEEVFNCITRLRFRIIDVDKVDVDAIRKVELVKGIVWNGKQIQIIIGQDVYKVKDQIVILNQEKEGDFATKHNVKIPIFYRFLGMFGNIMVPLIPVLIGMGLFQAILGILSYDGIGLVPKDILNNIITPDSPILWVILWVMGKSAFMFFGIFIAYSAGKYFDFNRPMSVAIGVILCAPFMFGNGGAGMQGQQWILAQGEQLNTGIIVIDGSSMVGIPPLNAYIITPQNTKIFVIIASIFLAKKIDNWIITWIPAQIELTFRWFLVIGLTTLPAFFVFGPIWFYLEKIIGIGVHFLTKIPGGIGVGISGAIIQIAVLFGAHVPLGFIFGIDAMVHQGFGSFTFVTDVGAWGQFGALIGVWLITKNATTKRDAANYSIAAIFGISEPMLFGVNLPKRWPLLAGATAAFFAGVLAGLLGVTGRINSGVGIFLLIGFFSNSSGNGFDAVTLGYLPGWQNGLYMLLCVGVSIGLGILFTMFLYKERVSEKKQLIKNDKLFVKYLLTKKYINEQQAQDLLNNLISISALISKEDGKKIKDIEKHYQKIAKVQDKISHTETQLILYKDKFILKGKKLLKRGKKPQAELLYEKYDTKAFEDKIAKFKTELEKLKGEIDDQFIYDFQNHLKDKYLKIINEMPELNEVEKDKITRRYQSILNSLRITYRLDEFDDAEINFAKEIGKMKKANKLELKTQKVPIRT</sequence>
<feature type="domain" description="PTS EIIC type-1" evidence="15">
    <location>
        <begin position="289"/>
        <end position="683"/>
    </location>
</feature>
<dbReference type="Gene3D" id="3.30.1360.60">
    <property type="entry name" value="Glucose permease domain IIB"/>
    <property type="match status" value="1"/>
</dbReference>
<evidence type="ECO:0000256" key="4">
    <source>
        <dbReference type="ARBA" id="ARBA00022597"/>
    </source>
</evidence>
<dbReference type="InterPro" id="IPR050558">
    <property type="entry name" value="PTS_Sugar-Specific_Components"/>
</dbReference>
<feature type="transmembrane region" description="Helical" evidence="12">
    <location>
        <begin position="588"/>
        <end position="607"/>
    </location>
</feature>
<evidence type="ECO:0000256" key="1">
    <source>
        <dbReference type="ARBA" id="ARBA00004651"/>
    </source>
</evidence>
<evidence type="ECO:0000256" key="5">
    <source>
        <dbReference type="ARBA" id="ARBA00022679"/>
    </source>
</evidence>